<protein>
    <submittedName>
        <fullName evidence="1">Antibiotic biosynthesis monooxygenase</fullName>
    </submittedName>
</protein>
<keyword evidence="1" id="KW-0503">Monooxygenase</keyword>
<dbReference type="Proteomes" id="UP000297948">
    <property type="component" value="Unassembled WGS sequence"/>
</dbReference>
<keyword evidence="1" id="KW-0560">Oxidoreductase</keyword>
<dbReference type="EMBL" id="SRID01000048">
    <property type="protein sequence ID" value="TGB14687.1"/>
    <property type="molecule type" value="Genomic_DNA"/>
</dbReference>
<gene>
    <name evidence="1" type="ORF">E4099_08050</name>
</gene>
<dbReference type="RefSeq" id="WP_135338264.1">
    <property type="nucleotide sequence ID" value="NZ_JBHLTX010000026.1"/>
</dbReference>
<dbReference type="AlphaFoldDB" id="A0A4Z0HFX1"/>
<accession>A0A4Z0HFX1</accession>
<keyword evidence="2" id="KW-1185">Reference proteome</keyword>
<dbReference type="OrthoDB" id="1493813at2"/>
<organism evidence="1 2">
    <name type="scientific">Streptomyces palmae</name>
    <dbReference type="NCBI Taxonomy" id="1701085"/>
    <lineage>
        <taxon>Bacteria</taxon>
        <taxon>Bacillati</taxon>
        <taxon>Actinomycetota</taxon>
        <taxon>Actinomycetes</taxon>
        <taxon>Kitasatosporales</taxon>
        <taxon>Streptomycetaceae</taxon>
        <taxon>Streptomyces</taxon>
    </lineage>
</organism>
<evidence type="ECO:0000313" key="2">
    <source>
        <dbReference type="Proteomes" id="UP000297948"/>
    </source>
</evidence>
<dbReference type="Gene3D" id="3.30.70.100">
    <property type="match status" value="2"/>
</dbReference>
<comment type="caution">
    <text evidence="1">The sequence shown here is derived from an EMBL/GenBank/DDBJ whole genome shotgun (WGS) entry which is preliminary data.</text>
</comment>
<proteinExistence type="predicted"/>
<name>A0A4Z0HFX1_9ACTN</name>
<dbReference type="GO" id="GO:0004497">
    <property type="term" value="F:monooxygenase activity"/>
    <property type="evidence" value="ECO:0007669"/>
    <property type="project" value="UniProtKB-KW"/>
</dbReference>
<evidence type="ECO:0000313" key="1">
    <source>
        <dbReference type="EMBL" id="TGB14687.1"/>
    </source>
</evidence>
<sequence>MPSTPGHPDPAEPGVGAPLFSTWSVGTPERQQAAAQAIEATWRGRPWPDANLVSYGVYAADDGDTLMHYSQWREAADYFAFFASHRQERNDSIDQAVPGIKRLGLSQYRLYRSHVPDPDRRAVRAPGLIVTVDGRFDPAAAHRRTEWVDTVVDTLTADRENHRELLGAHFHLLVDGARHLSSAADRVFNYAEWTSEEAYDQAMAAHSGPADWQRVADFPGFRGSEITRYRLLLHLHPQG</sequence>
<reference evidence="1 2" key="1">
    <citation type="submission" date="2019-03" db="EMBL/GenBank/DDBJ databases">
        <authorList>
            <person name="Gonzalez-Pimentel J.L."/>
        </authorList>
    </citation>
    <scope>NUCLEOTIDE SEQUENCE [LARGE SCALE GENOMIC DNA]</scope>
    <source>
        <strain evidence="1 2">JCM 31289</strain>
    </source>
</reference>